<reference evidence="2 3" key="1">
    <citation type="submission" date="2019-01" db="EMBL/GenBank/DDBJ databases">
        <title>Genome sequencing of the rare red list fungi Fomitopsis rosea.</title>
        <authorList>
            <person name="Buettner E."/>
            <person name="Kellner H."/>
        </authorList>
    </citation>
    <scope>NUCLEOTIDE SEQUENCE [LARGE SCALE GENOMIC DNA]</scope>
    <source>
        <strain evidence="2 3">DSM 105464</strain>
    </source>
</reference>
<feature type="region of interest" description="Disordered" evidence="1">
    <location>
        <begin position="92"/>
        <end position="188"/>
    </location>
</feature>
<gene>
    <name evidence="2" type="ORF">EVJ58_g10464</name>
</gene>
<dbReference type="EMBL" id="SEKV01001142">
    <property type="protein sequence ID" value="TFY51624.1"/>
    <property type="molecule type" value="Genomic_DNA"/>
</dbReference>
<dbReference type="InterPro" id="IPR041078">
    <property type="entry name" value="Plavaka"/>
</dbReference>
<accession>A0A4Y9XMT9</accession>
<evidence type="ECO:0000313" key="3">
    <source>
        <dbReference type="Proteomes" id="UP000298390"/>
    </source>
</evidence>
<feature type="compositionally biased region" description="Basic and acidic residues" evidence="1">
    <location>
        <begin position="150"/>
        <end position="171"/>
    </location>
</feature>
<feature type="compositionally biased region" description="Polar residues" evidence="1">
    <location>
        <begin position="112"/>
        <end position="125"/>
    </location>
</feature>
<proteinExistence type="predicted"/>
<organism evidence="2 3">
    <name type="scientific">Rhodofomes roseus</name>
    <dbReference type="NCBI Taxonomy" id="34475"/>
    <lineage>
        <taxon>Eukaryota</taxon>
        <taxon>Fungi</taxon>
        <taxon>Dikarya</taxon>
        <taxon>Basidiomycota</taxon>
        <taxon>Agaricomycotina</taxon>
        <taxon>Agaricomycetes</taxon>
        <taxon>Polyporales</taxon>
        <taxon>Rhodofomes</taxon>
    </lineage>
</organism>
<dbReference type="Proteomes" id="UP000298390">
    <property type="component" value="Unassembled WGS sequence"/>
</dbReference>
<dbReference type="STRING" id="34475.A0A4Y9XMT9"/>
<comment type="caution">
    <text evidence="2">The sequence shown here is derived from an EMBL/GenBank/DDBJ whole genome shotgun (WGS) entry which is preliminary data.</text>
</comment>
<evidence type="ECO:0000256" key="1">
    <source>
        <dbReference type="SAM" id="MobiDB-lite"/>
    </source>
</evidence>
<protein>
    <submittedName>
        <fullName evidence="2">Uncharacterized protein</fullName>
    </submittedName>
</protein>
<sequence>MFRQCAQTFSAQYGSFHDNKTYLEFIDHLPGPRASWLLTEITIQGNARDARGRLMKETLDIWHRNPVEIVEDLISHATFDGHIAYAPEDARAQTTVQGQPGERPPTPLHPPSASNNQVVSDSPDSASRAEEVPNSLAGGEEPQLASQLEDADHSIEHGSGRRRWQDMRDARLGTGRPATSESGGDSEVTPAVVERVYEQMCDSEWWKEITDKLPSGITIAPVILASDKTNLSTFSGDKQAWPVYMTIGNIDNETRRQPSKGATVLLGYLPISKLLCFEEKDRQAQGYRLFHYAMDILLRPLVEAGETGKSMTSANVQVP</sequence>
<name>A0A4Y9XMT9_9APHY</name>
<evidence type="ECO:0000313" key="2">
    <source>
        <dbReference type="EMBL" id="TFY51624.1"/>
    </source>
</evidence>
<dbReference type="Pfam" id="PF18759">
    <property type="entry name" value="Plavaka"/>
    <property type="match status" value="2"/>
</dbReference>
<dbReference type="AlphaFoldDB" id="A0A4Y9XMT9"/>